<name>A0A1I7Y512_9BILA</name>
<dbReference type="Proteomes" id="UP000095287">
    <property type="component" value="Unplaced"/>
</dbReference>
<evidence type="ECO:0000313" key="1">
    <source>
        <dbReference type="Proteomes" id="UP000095287"/>
    </source>
</evidence>
<reference evidence="2" key="1">
    <citation type="submission" date="2016-11" db="UniProtKB">
        <authorList>
            <consortium name="WormBaseParasite"/>
        </authorList>
    </citation>
    <scope>IDENTIFICATION</scope>
</reference>
<evidence type="ECO:0000313" key="2">
    <source>
        <dbReference type="WBParaSite" id="L893_g128.t1"/>
    </source>
</evidence>
<keyword evidence="1" id="KW-1185">Reference proteome</keyword>
<organism evidence="1 2">
    <name type="scientific">Steinernema glaseri</name>
    <dbReference type="NCBI Taxonomy" id="37863"/>
    <lineage>
        <taxon>Eukaryota</taxon>
        <taxon>Metazoa</taxon>
        <taxon>Ecdysozoa</taxon>
        <taxon>Nematoda</taxon>
        <taxon>Chromadorea</taxon>
        <taxon>Rhabditida</taxon>
        <taxon>Tylenchina</taxon>
        <taxon>Panagrolaimomorpha</taxon>
        <taxon>Strongyloidoidea</taxon>
        <taxon>Steinernematidae</taxon>
        <taxon>Steinernema</taxon>
    </lineage>
</organism>
<sequence>GAQGRESGYGTGPSRLWHHSPRLKHKLYKSRSPETSQVPLTVYATKNASVHSMTYV</sequence>
<dbReference type="WBParaSite" id="L893_g128.t1">
    <property type="protein sequence ID" value="L893_g128.t1"/>
    <property type="gene ID" value="L893_g128"/>
</dbReference>
<dbReference type="AlphaFoldDB" id="A0A1I7Y512"/>
<proteinExistence type="predicted"/>
<protein>
    <submittedName>
        <fullName evidence="2">Discs, largehomolog 2</fullName>
    </submittedName>
</protein>
<accession>A0A1I7Y512</accession>